<dbReference type="InterPro" id="IPR013922">
    <property type="entry name" value="Cyclin_PHO80-like"/>
</dbReference>
<protein>
    <recommendedName>
        <fullName evidence="4">Cyclin-like domain-containing protein</fullName>
    </recommendedName>
</protein>
<dbReference type="Gene3D" id="1.10.472.10">
    <property type="entry name" value="Cyclin-like"/>
    <property type="match status" value="1"/>
</dbReference>
<dbReference type="AlphaFoldDB" id="A0A1E3HI43"/>
<dbReference type="PANTHER" id="PTHR15615">
    <property type="match status" value="1"/>
</dbReference>
<organism evidence="2 3">
    <name type="scientific">Cryptococcus amylolentus CBS 6039</name>
    <dbReference type="NCBI Taxonomy" id="1295533"/>
    <lineage>
        <taxon>Eukaryota</taxon>
        <taxon>Fungi</taxon>
        <taxon>Dikarya</taxon>
        <taxon>Basidiomycota</taxon>
        <taxon>Agaricomycotina</taxon>
        <taxon>Tremellomycetes</taxon>
        <taxon>Tremellales</taxon>
        <taxon>Cryptococcaceae</taxon>
        <taxon>Cryptococcus</taxon>
    </lineage>
</organism>
<dbReference type="EMBL" id="AWGJ01000009">
    <property type="protein sequence ID" value="ODN76013.1"/>
    <property type="molecule type" value="Genomic_DNA"/>
</dbReference>
<feature type="compositionally biased region" description="Low complexity" evidence="1">
    <location>
        <begin position="330"/>
        <end position="343"/>
    </location>
</feature>
<dbReference type="Proteomes" id="UP000094065">
    <property type="component" value="Unassembled WGS sequence"/>
</dbReference>
<dbReference type="GeneID" id="30157281"/>
<dbReference type="STRING" id="1295533.A0A1E3HI43"/>
<dbReference type="GO" id="GO:0016538">
    <property type="term" value="F:cyclin-dependent protein serine/threonine kinase regulator activity"/>
    <property type="evidence" value="ECO:0007669"/>
    <property type="project" value="TreeGrafter"/>
</dbReference>
<keyword evidence="3" id="KW-1185">Reference proteome</keyword>
<accession>A0A1E3HI43</accession>
<dbReference type="PANTHER" id="PTHR15615:SF27">
    <property type="entry name" value="PHO85 CYCLIN CLG1"/>
    <property type="match status" value="1"/>
</dbReference>
<proteinExistence type="predicted"/>
<comment type="caution">
    <text evidence="2">The sequence shown here is derived from an EMBL/GenBank/DDBJ whole genome shotgun (WGS) entry which is preliminary data.</text>
</comment>
<feature type="region of interest" description="Disordered" evidence="1">
    <location>
        <begin position="77"/>
        <end position="99"/>
    </location>
</feature>
<feature type="region of interest" description="Disordered" evidence="1">
    <location>
        <begin position="1"/>
        <end position="23"/>
    </location>
</feature>
<dbReference type="SUPFAM" id="SSF47954">
    <property type="entry name" value="Cyclin-like"/>
    <property type="match status" value="1"/>
</dbReference>
<dbReference type="RefSeq" id="XP_018991544.1">
    <property type="nucleotide sequence ID" value="XM_019140393.1"/>
</dbReference>
<feature type="region of interest" description="Disordered" evidence="1">
    <location>
        <begin position="325"/>
        <end position="410"/>
    </location>
</feature>
<reference evidence="2 3" key="1">
    <citation type="submission" date="2016-06" db="EMBL/GenBank/DDBJ databases">
        <title>Evolution of pathogenesis and genome organization in the Tremellales.</title>
        <authorList>
            <person name="Cuomo C."/>
            <person name="Litvintseva A."/>
            <person name="Heitman J."/>
            <person name="Chen Y."/>
            <person name="Sun S."/>
            <person name="Springer D."/>
            <person name="Dromer F."/>
            <person name="Young S."/>
            <person name="Zeng Q."/>
            <person name="Chapman S."/>
            <person name="Gujja S."/>
            <person name="Saif S."/>
            <person name="Birren B."/>
        </authorList>
    </citation>
    <scope>NUCLEOTIDE SEQUENCE [LARGE SCALE GENOMIC DNA]</scope>
    <source>
        <strain evidence="2 3">CBS 6039</strain>
    </source>
</reference>
<dbReference type="Pfam" id="PF08613">
    <property type="entry name" value="Cyclin"/>
    <property type="match status" value="1"/>
</dbReference>
<dbReference type="GO" id="GO:0005634">
    <property type="term" value="C:nucleus"/>
    <property type="evidence" value="ECO:0007669"/>
    <property type="project" value="TreeGrafter"/>
</dbReference>
<sequence length="646" mass="70902">MSTDCLPSATSSATFPTLTTPPSLQNDLVSVIRRSSGIEPDHLDPLMAEGSHPSLPLPSSHNFLPYLPSSTLDQYHFPAKRPLSPRTSRRAGSPLKQSLPALSVSPEIGRPRKKSKIMDMNMARSGSLAALPGIQTPLATYAAQMVVWLWYGQFQTQPPSPMSPSTPSSIPIDPFDPNIQPQRISQLMVQPSPEFHKFAARLLQVTMVSHSVTLVSLLYVYRLKTRNTFFSTPGSEHRPFVAALMLANKYLDDNTYTNATWSELAGITLSEINQMETEFLAGLGYELGVELDEYERWKMLLDEFMKSRGPGGSMSLSRRQASPFGAHTISTPSFSSRARSASPIRLPQPYEPSGRKRSAADAFQVDTVPPPSSGHRMLRGPSNNSQAPVVSRSRPVLSRENSSSSLARSASWNRQLARLPSHYARRGSAGHVYPTPSEPMQYQQPSCYGQPVPASMQHDWDGGRALLAPYDENLPQPQLVPQEHLMFYSLAAEARPGVDGQPRKAILRYQAPTPQHHYGYPQSYHGYQAPPPPSDVSMAGSVSPMYPFPAHTQSYTPNPYATSHWSSPMDMPPQPEPAQFANAGPPGYAYNPYAPGSDAWNGGGGGMAAGWARASDGMVYYHQGHPAGYPPMTSRSQWSSPIPRYQ</sequence>
<dbReference type="CDD" id="cd20557">
    <property type="entry name" value="CYCLIN_ScPCL1-like"/>
    <property type="match status" value="1"/>
</dbReference>
<dbReference type="GO" id="GO:0019901">
    <property type="term" value="F:protein kinase binding"/>
    <property type="evidence" value="ECO:0007669"/>
    <property type="project" value="InterPro"/>
</dbReference>
<dbReference type="OrthoDB" id="244495at2759"/>
<evidence type="ECO:0000313" key="2">
    <source>
        <dbReference type="EMBL" id="ODN76013.1"/>
    </source>
</evidence>
<name>A0A1E3HI43_9TREE</name>
<dbReference type="InterPro" id="IPR036915">
    <property type="entry name" value="Cyclin-like_sf"/>
</dbReference>
<gene>
    <name evidence="2" type="ORF">L202_05972</name>
</gene>
<dbReference type="GO" id="GO:0000307">
    <property type="term" value="C:cyclin-dependent protein kinase holoenzyme complex"/>
    <property type="evidence" value="ECO:0007669"/>
    <property type="project" value="TreeGrafter"/>
</dbReference>
<feature type="compositionally biased region" description="Low complexity" evidence="1">
    <location>
        <begin position="393"/>
        <end position="410"/>
    </location>
</feature>
<evidence type="ECO:0008006" key="4">
    <source>
        <dbReference type="Google" id="ProtNLM"/>
    </source>
</evidence>
<evidence type="ECO:0000313" key="3">
    <source>
        <dbReference type="Proteomes" id="UP000094065"/>
    </source>
</evidence>
<evidence type="ECO:0000256" key="1">
    <source>
        <dbReference type="SAM" id="MobiDB-lite"/>
    </source>
</evidence>